<dbReference type="InterPro" id="IPR012340">
    <property type="entry name" value="NA-bd_OB-fold"/>
</dbReference>
<feature type="domain" description="CSD" evidence="1">
    <location>
        <begin position="1"/>
        <end position="58"/>
    </location>
</feature>
<dbReference type="AlphaFoldDB" id="A0A923NI75"/>
<comment type="caution">
    <text evidence="2">The sequence shown here is derived from an EMBL/GenBank/DDBJ whole genome shotgun (WGS) entry which is preliminary data.</text>
</comment>
<protein>
    <submittedName>
        <fullName evidence="2">Cold shock domain-containing protein</fullName>
    </submittedName>
</protein>
<dbReference type="Gene3D" id="2.40.50.140">
    <property type="entry name" value="Nucleic acid-binding proteins"/>
    <property type="match status" value="1"/>
</dbReference>
<evidence type="ECO:0000313" key="3">
    <source>
        <dbReference type="Proteomes" id="UP000650485"/>
    </source>
</evidence>
<dbReference type="InterPro" id="IPR002059">
    <property type="entry name" value="CSP_DNA-bd"/>
</dbReference>
<reference evidence="2" key="1">
    <citation type="submission" date="2020-08" db="EMBL/GenBank/DDBJ databases">
        <title>Complete genome sequence of Weissella confusa strain FS54 provides insights into metabolic potential.</title>
        <authorList>
            <person name="Fhoula I."/>
            <person name="Najjari A."/>
            <person name="Lekired A."/>
            <person name="Bessrour-Aouam N."/>
            <person name="Jaballah S."/>
            <person name="Klibi N."/>
            <person name="Ouzari H.-I."/>
        </authorList>
    </citation>
    <scope>NUCLEOTIDE SEQUENCE</scope>
    <source>
        <strain evidence="2">FS54</strain>
    </source>
</reference>
<dbReference type="SUPFAM" id="SSF50249">
    <property type="entry name" value="Nucleic acid-binding proteins"/>
    <property type="match status" value="1"/>
</dbReference>
<dbReference type="PRINTS" id="PR00050">
    <property type="entry name" value="COLDSHOCK"/>
</dbReference>
<organism evidence="2 3">
    <name type="scientific">Weissella confusa</name>
    <name type="common">Lactobacillus confusus</name>
    <dbReference type="NCBI Taxonomy" id="1583"/>
    <lineage>
        <taxon>Bacteria</taxon>
        <taxon>Bacillati</taxon>
        <taxon>Bacillota</taxon>
        <taxon>Bacilli</taxon>
        <taxon>Lactobacillales</taxon>
        <taxon>Lactobacillaceae</taxon>
        <taxon>Weissella</taxon>
    </lineage>
</organism>
<gene>
    <name evidence="2" type="ORF">H7R52_14125</name>
</gene>
<evidence type="ECO:0000259" key="1">
    <source>
        <dbReference type="PROSITE" id="PS51857"/>
    </source>
</evidence>
<dbReference type="GO" id="GO:0003676">
    <property type="term" value="F:nucleic acid binding"/>
    <property type="evidence" value="ECO:0007669"/>
    <property type="project" value="InterPro"/>
</dbReference>
<dbReference type="PROSITE" id="PS51857">
    <property type="entry name" value="CSD_2"/>
    <property type="match status" value="1"/>
</dbReference>
<name>A0A923NI75_WEICO</name>
<dbReference type="Proteomes" id="UP000650485">
    <property type="component" value="Unassembled WGS sequence"/>
</dbReference>
<dbReference type="Pfam" id="PF00313">
    <property type="entry name" value="CSD"/>
    <property type="match status" value="1"/>
</dbReference>
<dbReference type="EMBL" id="JACSZT010000009">
    <property type="protein sequence ID" value="MBC6499436.1"/>
    <property type="molecule type" value="Genomic_DNA"/>
</dbReference>
<sequence length="64" mass="6970">MACTSSKSNFIELKGEDDVFVHFSAIETPHVRDLEVGEPVKLVVVQGVRGPQAAAVEVWSSEEN</sequence>
<evidence type="ECO:0000313" key="2">
    <source>
        <dbReference type="EMBL" id="MBC6499436.1"/>
    </source>
</evidence>
<accession>A0A923NI75</accession>
<proteinExistence type="predicted"/>